<keyword evidence="1" id="KW-0472">Membrane</keyword>
<feature type="transmembrane region" description="Helical" evidence="1">
    <location>
        <begin position="44"/>
        <end position="66"/>
    </location>
</feature>
<protein>
    <recommendedName>
        <fullName evidence="4">PAP2 family protein</fullName>
    </recommendedName>
</protein>
<dbReference type="EMBL" id="JBHRYQ010000001">
    <property type="protein sequence ID" value="MFC3810452.1"/>
    <property type="molecule type" value="Genomic_DNA"/>
</dbReference>
<reference evidence="3" key="1">
    <citation type="journal article" date="2019" name="Int. J. Syst. Evol. Microbiol.">
        <title>The Global Catalogue of Microorganisms (GCM) 10K type strain sequencing project: providing services to taxonomists for standard genome sequencing and annotation.</title>
        <authorList>
            <consortium name="The Broad Institute Genomics Platform"/>
            <consortium name="The Broad Institute Genome Sequencing Center for Infectious Disease"/>
            <person name="Wu L."/>
            <person name="Ma J."/>
        </authorList>
    </citation>
    <scope>NUCLEOTIDE SEQUENCE [LARGE SCALE GENOMIC DNA]</scope>
    <source>
        <strain evidence="3">CECT 7956</strain>
    </source>
</reference>
<gene>
    <name evidence="2" type="ORF">ACFOOI_07305</name>
</gene>
<keyword evidence="1" id="KW-1133">Transmembrane helix</keyword>
<evidence type="ECO:0000256" key="1">
    <source>
        <dbReference type="SAM" id="Phobius"/>
    </source>
</evidence>
<keyword evidence="1" id="KW-0812">Transmembrane</keyword>
<sequence>MTQKIARLISYIFHPVFIPVLLLLVIYGFAPTPFYFSLFSLKSFLALCGIVLLYTAIFPGAFIYWLFKRKVISDVELPEQTERPKIYLITSGFYIALTYFLYSKGGMLRPTSFLIGIMSVSIIGLGVFTLKEKISAHATAMGGFVGILLMVLLKYGEAHIEYPLFGVIIISGIVLSSRLALQVHSLKQVSLGFLWGMCVGLLGIFFL</sequence>
<feature type="transmembrane region" description="Helical" evidence="1">
    <location>
        <begin position="12"/>
        <end position="32"/>
    </location>
</feature>
<feature type="transmembrane region" description="Helical" evidence="1">
    <location>
        <begin position="86"/>
        <end position="102"/>
    </location>
</feature>
<evidence type="ECO:0000313" key="2">
    <source>
        <dbReference type="EMBL" id="MFC3810452.1"/>
    </source>
</evidence>
<feature type="transmembrane region" description="Helical" evidence="1">
    <location>
        <begin position="188"/>
        <end position="206"/>
    </location>
</feature>
<accession>A0ABV7YUA8</accession>
<comment type="caution">
    <text evidence="2">The sequence shown here is derived from an EMBL/GenBank/DDBJ whole genome shotgun (WGS) entry which is preliminary data.</text>
</comment>
<feature type="transmembrane region" description="Helical" evidence="1">
    <location>
        <begin position="137"/>
        <end position="156"/>
    </location>
</feature>
<keyword evidence="3" id="KW-1185">Reference proteome</keyword>
<dbReference type="Proteomes" id="UP001595616">
    <property type="component" value="Unassembled WGS sequence"/>
</dbReference>
<name>A0ABV7YUA8_9BACT</name>
<proteinExistence type="predicted"/>
<dbReference type="RefSeq" id="WP_379836608.1">
    <property type="nucleotide sequence ID" value="NZ_JBHRYQ010000001.1"/>
</dbReference>
<feature type="transmembrane region" description="Helical" evidence="1">
    <location>
        <begin position="162"/>
        <end position="181"/>
    </location>
</feature>
<feature type="transmembrane region" description="Helical" evidence="1">
    <location>
        <begin position="108"/>
        <end position="130"/>
    </location>
</feature>
<organism evidence="2 3">
    <name type="scientific">Lacihabitans lacunae</name>
    <dbReference type="NCBI Taxonomy" id="1028214"/>
    <lineage>
        <taxon>Bacteria</taxon>
        <taxon>Pseudomonadati</taxon>
        <taxon>Bacteroidota</taxon>
        <taxon>Cytophagia</taxon>
        <taxon>Cytophagales</taxon>
        <taxon>Leadbetterellaceae</taxon>
        <taxon>Lacihabitans</taxon>
    </lineage>
</organism>
<evidence type="ECO:0000313" key="3">
    <source>
        <dbReference type="Proteomes" id="UP001595616"/>
    </source>
</evidence>
<evidence type="ECO:0008006" key="4">
    <source>
        <dbReference type="Google" id="ProtNLM"/>
    </source>
</evidence>